<feature type="compositionally biased region" description="Basic and acidic residues" evidence="1">
    <location>
        <begin position="125"/>
        <end position="138"/>
    </location>
</feature>
<feature type="compositionally biased region" description="Basic and acidic residues" evidence="1">
    <location>
        <begin position="28"/>
        <end position="40"/>
    </location>
</feature>
<sequence>MKTKVQAAMARRQERLYVQRRQVALQQHQERLRNDEEAQRAARGRPSQQVADWWRQDDDENPTRQDSTCWSMSSDRSDETGAGRATVDAGGCLPVSSIDSGRTVGSWKTPRLRKSCNRAAMWAPDDARNDGRNGRTMDESWSSGPLTASSWQDGEGSVEVPPSSGRHASETAGSLGLDGWAGGGWTEHAL</sequence>
<comment type="caution">
    <text evidence="2">The sequence shown here is derived from an EMBL/GenBank/DDBJ whole genome shotgun (WGS) entry which is preliminary data.</text>
</comment>
<feature type="region of interest" description="Disordered" evidence="1">
    <location>
        <begin position="28"/>
        <end position="109"/>
    </location>
</feature>
<dbReference type="AlphaFoldDB" id="A0A6A3K4U2"/>
<feature type="compositionally biased region" description="Polar residues" evidence="1">
    <location>
        <begin position="139"/>
        <end position="152"/>
    </location>
</feature>
<evidence type="ECO:0000313" key="2">
    <source>
        <dbReference type="EMBL" id="KAE9001312.1"/>
    </source>
</evidence>
<feature type="compositionally biased region" description="Polar residues" evidence="1">
    <location>
        <begin position="64"/>
        <end position="74"/>
    </location>
</feature>
<proteinExistence type="predicted"/>
<gene>
    <name evidence="2" type="ORF">PR001_g18558</name>
</gene>
<organism evidence="2 3">
    <name type="scientific">Phytophthora rubi</name>
    <dbReference type="NCBI Taxonomy" id="129364"/>
    <lineage>
        <taxon>Eukaryota</taxon>
        <taxon>Sar</taxon>
        <taxon>Stramenopiles</taxon>
        <taxon>Oomycota</taxon>
        <taxon>Peronosporomycetes</taxon>
        <taxon>Peronosporales</taxon>
        <taxon>Peronosporaceae</taxon>
        <taxon>Phytophthora</taxon>
    </lineage>
</organism>
<protein>
    <submittedName>
        <fullName evidence="2">Uncharacterized protein</fullName>
    </submittedName>
</protein>
<feature type="region of interest" description="Disordered" evidence="1">
    <location>
        <begin position="124"/>
        <end position="190"/>
    </location>
</feature>
<feature type="compositionally biased region" description="Gly residues" evidence="1">
    <location>
        <begin position="179"/>
        <end position="190"/>
    </location>
</feature>
<dbReference type="Proteomes" id="UP000429607">
    <property type="component" value="Unassembled WGS sequence"/>
</dbReference>
<evidence type="ECO:0000256" key="1">
    <source>
        <dbReference type="SAM" id="MobiDB-lite"/>
    </source>
</evidence>
<evidence type="ECO:0000313" key="3">
    <source>
        <dbReference type="Proteomes" id="UP000429607"/>
    </source>
</evidence>
<reference evidence="2 3" key="1">
    <citation type="submission" date="2018-09" db="EMBL/GenBank/DDBJ databases">
        <title>Genomic investigation of the strawberry pathogen Phytophthora fragariae indicates pathogenicity is determined by transcriptional variation in three key races.</title>
        <authorList>
            <person name="Adams T.M."/>
            <person name="Armitage A.D."/>
            <person name="Sobczyk M.K."/>
            <person name="Bates H.J."/>
            <person name="Dunwell J.M."/>
            <person name="Nellist C.F."/>
            <person name="Harrison R.J."/>
        </authorList>
    </citation>
    <scope>NUCLEOTIDE SEQUENCE [LARGE SCALE GENOMIC DNA]</scope>
    <source>
        <strain evidence="2 3">SCRP249</strain>
    </source>
</reference>
<accession>A0A6A3K4U2</accession>
<name>A0A6A3K4U2_9STRA</name>
<dbReference type="EMBL" id="QXFV01001643">
    <property type="protein sequence ID" value="KAE9001312.1"/>
    <property type="molecule type" value="Genomic_DNA"/>
</dbReference>